<dbReference type="CDD" id="cd03255">
    <property type="entry name" value="ABC_MJ0796_LolCDE_FtsE"/>
    <property type="match status" value="1"/>
</dbReference>
<dbReference type="PROSITE" id="PS00211">
    <property type="entry name" value="ABC_TRANSPORTER_1"/>
    <property type="match status" value="1"/>
</dbReference>
<gene>
    <name evidence="5" type="ORF">G1C95_1895</name>
</gene>
<dbReference type="Proteomes" id="UP000532194">
    <property type="component" value="Unassembled WGS sequence"/>
</dbReference>
<evidence type="ECO:0000256" key="1">
    <source>
        <dbReference type="ARBA" id="ARBA00022448"/>
    </source>
</evidence>
<evidence type="ECO:0000256" key="3">
    <source>
        <dbReference type="ARBA" id="ARBA00022840"/>
    </source>
</evidence>
<dbReference type="GO" id="GO:0005886">
    <property type="term" value="C:plasma membrane"/>
    <property type="evidence" value="ECO:0007669"/>
    <property type="project" value="TreeGrafter"/>
</dbReference>
<dbReference type="SMART" id="SM00382">
    <property type="entry name" value="AAA"/>
    <property type="match status" value="1"/>
</dbReference>
<dbReference type="PANTHER" id="PTHR24220">
    <property type="entry name" value="IMPORT ATP-BINDING PROTEIN"/>
    <property type="match status" value="1"/>
</dbReference>
<evidence type="ECO:0000259" key="4">
    <source>
        <dbReference type="PROSITE" id="PS50893"/>
    </source>
</evidence>
<keyword evidence="5" id="KW-0449">Lipoprotein</keyword>
<dbReference type="GO" id="GO:0016887">
    <property type="term" value="F:ATP hydrolysis activity"/>
    <property type="evidence" value="ECO:0007669"/>
    <property type="project" value="InterPro"/>
</dbReference>
<keyword evidence="3 5" id="KW-0067">ATP-binding</keyword>
<protein>
    <submittedName>
        <fullName evidence="5">Lipoprotein-releasing system ATP-binding protein LolD</fullName>
    </submittedName>
</protein>
<feature type="domain" description="ABC transporter" evidence="4">
    <location>
        <begin position="22"/>
        <end position="240"/>
    </location>
</feature>
<proteinExistence type="predicted"/>
<comment type="caution">
    <text evidence="5">The sequence shown here is derived from an EMBL/GenBank/DDBJ whole genome shotgun (WGS) entry which is preliminary data.</text>
</comment>
<dbReference type="InterPro" id="IPR027417">
    <property type="entry name" value="P-loop_NTPase"/>
</dbReference>
<organism evidence="5 6">
    <name type="scientific">Bifidobacterium oedipodis</name>
    <dbReference type="NCBI Taxonomy" id="2675322"/>
    <lineage>
        <taxon>Bacteria</taxon>
        <taxon>Bacillati</taxon>
        <taxon>Actinomycetota</taxon>
        <taxon>Actinomycetes</taxon>
        <taxon>Bifidobacteriales</taxon>
        <taxon>Bifidobacteriaceae</taxon>
        <taxon>Bifidobacterium</taxon>
    </lineage>
</organism>
<reference evidence="5 6" key="1">
    <citation type="submission" date="2020-02" db="EMBL/GenBank/DDBJ databases">
        <title>Characterization of phylogenetic diversity of novel bifidobacterial species isolated in Czech ZOOs.</title>
        <authorList>
            <person name="Lugli G.A."/>
            <person name="Vera N.B."/>
            <person name="Ventura M."/>
        </authorList>
    </citation>
    <scope>NUCLEOTIDE SEQUENCE [LARGE SCALE GENOMIC DNA]</scope>
    <source>
        <strain evidence="5 6">DSM 109957</strain>
    </source>
</reference>
<dbReference type="AlphaFoldDB" id="A0A7Y0EQS4"/>
<dbReference type="RefSeq" id="WP_335341426.1">
    <property type="nucleotide sequence ID" value="NZ_JAAIII010000006.1"/>
</dbReference>
<keyword evidence="2" id="KW-0547">Nucleotide-binding</keyword>
<evidence type="ECO:0000256" key="2">
    <source>
        <dbReference type="ARBA" id="ARBA00022741"/>
    </source>
</evidence>
<dbReference type="EMBL" id="JAAIII010000006">
    <property type="protein sequence ID" value="NMM94707.1"/>
    <property type="molecule type" value="Genomic_DNA"/>
</dbReference>
<dbReference type="InterPro" id="IPR017911">
    <property type="entry name" value="MacB-like_ATP-bd"/>
</dbReference>
<dbReference type="InterPro" id="IPR003439">
    <property type="entry name" value="ABC_transporter-like_ATP-bd"/>
</dbReference>
<dbReference type="PROSITE" id="PS50893">
    <property type="entry name" value="ABC_TRANSPORTER_2"/>
    <property type="match status" value="1"/>
</dbReference>
<evidence type="ECO:0000313" key="5">
    <source>
        <dbReference type="EMBL" id="NMM94707.1"/>
    </source>
</evidence>
<dbReference type="SUPFAM" id="SSF52540">
    <property type="entry name" value="P-loop containing nucleoside triphosphate hydrolases"/>
    <property type="match status" value="1"/>
</dbReference>
<dbReference type="GO" id="GO:0005524">
    <property type="term" value="F:ATP binding"/>
    <property type="evidence" value="ECO:0007669"/>
    <property type="project" value="UniProtKB-KW"/>
</dbReference>
<dbReference type="InterPro" id="IPR003593">
    <property type="entry name" value="AAA+_ATPase"/>
</dbReference>
<accession>A0A7Y0EQS4</accession>
<dbReference type="Pfam" id="PF00005">
    <property type="entry name" value="ABC_tran"/>
    <property type="match status" value="1"/>
</dbReference>
<evidence type="ECO:0000313" key="6">
    <source>
        <dbReference type="Proteomes" id="UP000532194"/>
    </source>
</evidence>
<dbReference type="GO" id="GO:0022857">
    <property type="term" value="F:transmembrane transporter activity"/>
    <property type="evidence" value="ECO:0007669"/>
    <property type="project" value="TreeGrafter"/>
</dbReference>
<name>A0A7Y0EQS4_9BIFI</name>
<dbReference type="Gene3D" id="3.40.50.300">
    <property type="entry name" value="P-loop containing nucleotide triphosphate hydrolases"/>
    <property type="match status" value="1"/>
</dbReference>
<keyword evidence="6" id="KW-1185">Reference proteome</keyword>
<sequence length="240" mass="25842">MHQDSRRRGNGGEETNVDIPLLRLVNVSRTFPPSSVALRHASLDVHAGESVAVTGASGSGKSTLLAIIGLLDRPTDGMVLLDGMDAGHAPPRVRNRLRRQYVSFVFQAFHLIDHLTVEENVRYALAIKGIRGVQSRTLAQRALALVGLADKAGAWPADLSGGERQRVAIARAIASPPRLLLCDEPTGNLDSVNSRLVVDLLHRTTAGDTTLLVVTHDEDVARSCHRRLHVADGTVREGEG</sequence>
<dbReference type="InterPro" id="IPR015854">
    <property type="entry name" value="ABC_transpr_LolD-like"/>
</dbReference>
<keyword evidence="1" id="KW-0813">Transport</keyword>
<dbReference type="InterPro" id="IPR017871">
    <property type="entry name" value="ABC_transporter-like_CS"/>
</dbReference>